<sequence>MEARLPVFNDRFCASMNVETVFSEFNAIAGREGRASRGKGDAYGAMVALKKLLRTHNHGLRLRHNRKTVYTDHGTYNKTYDNMRRWHMTSPDDPAKRNKPTSESKNKRLLEGDPLTCENRRVRSRHTESLAPVKSV</sequence>
<feature type="region of interest" description="Disordered" evidence="1">
    <location>
        <begin position="82"/>
        <end position="136"/>
    </location>
</feature>
<dbReference type="OrthoDB" id="10542985at2759"/>
<dbReference type="VEuPathDB" id="FungiDB:SDRG_15472"/>
<proteinExistence type="predicted"/>
<protein>
    <submittedName>
        <fullName evidence="2">Uncharacterized protein</fullName>
    </submittedName>
</protein>
<dbReference type="RefSeq" id="XP_008619868.1">
    <property type="nucleotide sequence ID" value="XM_008621646.1"/>
</dbReference>
<reference evidence="2 3" key="1">
    <citation type="submission" date="2012-04" db="EMBL/GenBank/DDBJ databases">
        <title>The Genome Sequence of Saprolegnia declina VS20.</title>
        <authorList>
            <consortium name="The Broad Institute Genome Sequencing Platform"/>
            <person name="Russ C."/>
            <person name="Nusbaum C."/>
            <person name="Tyler B."/>
            <person name="van West P."/>
            <person name="Dieguez-Uribeondo J."/>
            <person name="de Bruijn I."/>
            <person name="Tripathy S."/>
            <person name="Jiang R."/>
            <person name="Young S.K."/>
            <person name="Zeng Q."/>
            <person name="Gargeya S."/>
            <person name="Fitzgerald M."/>
            <person name="Haas B."/>
            <person name="Abouelleil A."/>
            <person name="Alvarado L."/>
            <person name="Arachchi H.M."/>
            <person name="Berlin A."/>
            <person name="Chapman S.B."/>
            <person name="Goldberg J."/>
            <person name="Griggs A."/>
            <person name="Gujja S."/>
            <person name="Hansen M."/>
            <person name="Howarth C."/>
            <person name="Imamovic A."/>
            <person name="Larimer J."/>
            <person name="McCowen C."/>
            <person name="Montmayeur A."/>
            <person name="Murphy C."/>
            <person name="Neiman D."/>
            <person name="Pearson M."/>
            <person name="Priest M."/>
            <person name="Roberts A."/>
            <person name="Saif S."/>
            <person name="Shea T."/>
            <person name="Sisk P."/>
            <person name="Sykes S."/>
            <person name="Wortman J."/>
            <person name="Nusbaum C."/>
            <person name="Birren B."/>
        </authorList>
    </citation>
    <scope>NUCLEOTIDE SEQUENCE [LARGE SCALE GENOMIC DNA]</scope>
    <source>
        <strain evidence="2 3">VS20</strain>
    </source>
</reference>
<organism evidence="2 3">
    <name type="scientific">Saprolegnia diclina (strain VS20)</name>
    <dbReference type="NCBI Taxonomy" id="1156394"/>
    <lineage>
        <taxon>Eukaryota</taxon>
        <taxon>Sar</taxon>
        <taxon>Stramenopiles</taxon>
        <taxon>Oomycota</taxon>
        <taxon>Saprolegniomycetes</taxon>
        <taxon>Saprolegniales</taxon>
        <taxon>Saprolegniaceae</taxon>
        <taxon>Saprolegnia</taxon>
    </lineage>
</organism>
<gene>
    <name evidence="2" type="ORF">SDRG_15472</name>
</gene>
<feature type="compositionally biased region" description="Basic and acidic residues" evidence="1">
    <location>
        <begin position="118"/>
        <end position="128"/>
    </location>
</feature>
<evidence type="ECO:0000313" key="3">
    <source>
        <dbReference type="Proteomes" id="UP000030762"/>
    </source>
</evidence>
<dbReference type="EMBL" id="JH767224">
    <property type="protein sequence ID" value="EQC26686.1"/>
    <property type="molecule type" value="Genomic_DNA"/>
</dbReference>
<keyword evidence="3" id="KW-1185">Reference proteome</keyword>
<dbReference type="AlphaFoldDB" id="T0PWR1"/>
<dbReference type="Proteomes" id="UP000030762">
    <property type="component" value="Unassembled WGS sequence"/>
</dbReference>
<feature type="compositionally biased region" description="Basic and acidic residues" evidence="1">
    <location>
        <begin position="93"/>
        <end position="111"/>
    </location>
</feature>
<dbReference type="GeneID" id="19956199"/>
<name>T0PWR1_SAPDV</name>
<dbReference type="InParanoid" id="T0PWR1"/>
<evidence type="ECO:0000313" key="2">
    <source>
        <dbReference type="EMBL" id="EQC26686.1"/>
    </source>
</evidence>
<evidence type="ECO:0000256" key="1">
    <source>
        <dbReference type="SAM" id="MobiDB-lite"/>
    </source>
</evidence>
<accession>T0PWR1</accession>